<proteinExistence type="predicted"/>
<dbReference type="InterPro" id="IPR027417">
    <property type="entry name" value="P-loop_NTPase"/>
</dbReference>
<dbReference type="InterPro" id="IPR041617">
    <property type="entry name" value="TPR_MalT"/>
</dbReference>
<dbReference type="InterPro" id="IPR059106">
    <property type="entry name" value="WHD_MalT"/>
</dbReference>
<dbReference type="Gene3D" id="1.25.40.10">
    <property type="entry name" value="Tetratricopeptide repeat domain"/>
    <property type="match status" value="1"/>
</dbReference>
<keyword evidence="6" id="KW-1185">Reference proteome</keyword>
<dbReference type="PRINTS" id="PR00038">
    <property type="entry name" value="HTHLUXR"/>
</dbReference>
<dbReference type="InterPro" id="IPR036388">
    <property type="entry name" value="WH-like_DNA-bd_sf"/>
</dbReference>
<gene>
    <name evidence="5" type="ORF">KSF_039880</name>
</gene>
<dbReference type="InterPro" id="IPR000792">
    <property type="entry name" value="Tscrpt_reg_LuxR_C"/>
</dbReference>
<dbReference type="SUPFAM" id="SSF48452">
    <property type="entry name" value="TPR-like"/>
    <property type="match status" value="1"/>
</dbReference>
<accession>A0A8J3N383</accession>
<evidence type="ECO:0000256" key="1">
    <source>
        <dbReference type="ARBA" id="ARBA00023015"/>
    </source>
</evidence>
<dbReference type="Proteomes" id="UP000597444">
    <property type="component" value="Unassembled WGS sequence"/>
</dbReference>
<evidence type="ECO:0000259" key="4">
    <source>
        <dbReference type="PROSITE" id="PS50043"/>
    </source>
</evidence>
<keyword evidence="3" id="KW-0804">Transcription</keyword>
<dbReference type="GO" id="GO:0003677">
    <property type="term" value="F:DNA binding"/>
    <property type="evidence" value="ECO:0007669"/>
    <property type="project" value="UniProtKB-KW"/>
</dbReference>
<evidence type="ECO:0000256" key="2">
    <source>
        <dbReference type="ARBA" id="ARBA00023125"/>
    </source>
</evidence>
<comment type="caution">
    <text evidence="5">The sequence shown here is derived from an EMBL/GenBank/DDBJ whole genome shotgun (WGS) entry which is preliminary data.</text>
</comment>
<keyword evidence="2" id="KW-0238">DNA-binding</keyword>
<dbReference type="PROSITE" id="PS00622">
    <property type="entry name" value="HTH_LUXR_1"/>
    <property type="match status" value="1"/>
</dbReference>
<dbReference type="Gene3D" id="3.40.50.300">
    <property type="entry name" value="P-loop containing nucleotide triphosphate hydrolases"/>
    <property type="match status" value="1"/>
</dbReference>
<dbReference type="PANTHER" id="PTHR44688:SF16">
    <property type="entry name" value="DNA-BINDING TRANSCRIPTIONAL ACTIVATOR DEVR_DOSR"/>
    <property type="match status" value="1"/>
</dbReference>
<dbReference type="Pfam" id="PF00196">
    <property type="entry name" value="GerE"/>
    <property type="match status" value="1"/>
</dbReference>
<dbReference type="CDD" id="cd06170">
    <property type="entry name" value="LuxR_C_like"/>
    <property type="match status" value="1"/>
</dbReference>
<dbReference type="PANTHER" id="PTHR44688">
    <property type="entry name" value="DNA-BINDING TRANSCRIPTIONAL ACTIVATOR DEVR_DOSR"/>
    <property type="match status" value="1"/>
</dbReference>
<feature type="domain" description="HTH luxR-type" evidence="4">
    <location>
        <begin position="961"/>
        <end position="1026"/>
    </location>
</feature>
<dbReference type="PROSITE" id="PS50043">
    <property type="entry name" value="HTH_LUXR_2"/>
    <property type="match status" value="1"/>
</dbReference>
<organism evidence="5 6">
    <name type="scientific">Reticulibacter mediterranei</name>
    <dbReference type="NCBI Taxonomy" id="2778369"/>
    <lineage>
        <taxon>Bacteria</taxon>
        <taxon>Bacillati</taxon>
        <taxon>Chloroflexota</taxon>
        <taxon>Ktedonobacteria</taxon>
        <taxon>Ktedonobacterales</taxon>
        <taxon>Reticulibacteraceae</taxon>
        <taxon>Reticulibacter</taxon>
    </lineage>
</organism>
<dbReference type="GO" id="GO:0006355">
    <property type="term" value="P:regulation of DNA-templated transcription"/>
    <property type="evidence" value="ECO:0007669"/>
    <property type="project" value="InterPro"/>
</dbReference>
<evidence type="ECO:0000256" key="3">
    <source>
        <dbReference type="ARBA" id="ARBA00023163"/>
    </source>
</evidence>
<evidence type="ECO:0000313" key="6">
    <source>
        <dbReference type="Proteomes" id="UP000597444"/>
    </source>
</evidence>
<dbReference type="RefSeq" id="WP_236064936.1">
    <property type="nucleotide sequence ID" value="NZ_BNJK01000001.1"/>
</dbReference>
<evidence type="ECO:0000313" key="5">
    <source>
        <dbReference type="EMBL" id="GHO93940.1"/>
    </source>
</evidence>
<name>A0A8J3N383_9CHLR</name>
<protein>
    <recommendedName>
        <fullName evidence="4">HTH luxR-type domain-containing protein</fullName>
    </recommendedName>
</protein>
<dbReference type="InterPro" id="IPR016032">
    <property type="entry name" value="Sig_transdc_resp-reg_C-effctor"/>
</dbReference>
<keyword evidence="1" id="KW-0805">Transcription regulation</keyword>
<dbReference type="AlphaFoldDB" id="A0A8J3N383"/>
<dbReference type="Pfam" id="PF17874">
    <property type="entry name" value="TPR_MalT"/>
    <property type="match status" value="1"/>
</dbReference>
<dbReference type="SMART" id="SM00421">
    <property type="entry name" value="HTH_LUXR"/>
    <property type="match status" value="1"/>
</dbReference>
<dbReference type="SUPFAM" id="SSF46894">
    <property type="entry name" value="C-terminal effector domain of the bipartite response regulators"/>
    <property type="match status" value="1"/>
</dbReference>
<dbReference type="Pfam" id="PF25873">
    <property type="entry name" value="WHD_MalT"/>
    <property type="match status" value="1"/>
</dbReference>
<dbReference type="EMBL" id="BNJK01000001">
    <property type="protein sequence ID" value="GHO93940.1"/>
    <property type="molecule type" value="Genomic_DNA"/>
</dbReference>
<sequence length="1028" mass="116928">MHEREPAPQQTIRVFGQSEQQAYQRTVSMREITFICIICQQQTTQQRYPGPPPRYCSDTCRAEHAQIANRERVRKQREKRHAARTARNKAASTSAIEQTSTSSLLPLLASKLSPPRLPALLVERDRLLTLLDSGHHQKLTLLQAPAGFGKTTLMTQWIARRQKLHTGTAQQLTIAWISLDSSDNDPIRFWSSVIAACRTFDASIGQAALVHLSQPPHRPFAASSLETAIAFLINDLQAIEEGILILEDYHLIEHERIHETLTFFVEHLPAGLHMVILTRSTPPLPQVRWRAKGDLLEIQGAQLRFSPEETAVFLQQLIPHQLSTEAIHSLHCHLEGWAAGLRLLALSLQSHITPQTVDDYLTQLNVGSTTSRPIQEYFMSEVFSELPEPQQLFLLQTSILSRLSGSLCDAVTGREDSARWLEIVERSGFFLEALDNTGEWYRYHALFAETMRTEATRRFGEERLRHLLLQAARWYETHEMPMEAIEAALAAHESAYAANLIEQLNEEVYVSEYHTLLRWFEQLPESLLRTRPTLCFYYAQTLYVSEDTDISQLKVEQIEALLQMAEEVWRQQEDLQHIGLLYAFRTTLALIQSGHTQAVKHARLALQYWPLSTEQAGSHINKQQASWIDWRCGCLTALGEEAMQGGHFDKAYQFMLDAYTLSLNHADRSFTSILRKQLGEVCTELGDLHQSAEYYQQTIFEVNEQKERGEEIVYTSSLYGLARLSYEWNQLERAEQLAREIIAHQFSGYLPQWEEEARTRGELIRLLVVHARGEADVAQQQLSYLFVRLQASAVGLKRLIPDVLALQACLQLRDKDFATARRTLGFLADYEAEMSPLQLQTLQLLRARLFLGRGEAAAALRILERLLITALMGKHMLRVLEIQLLIALAYAADKQEYRAKQRLYEVLSQARNEGFMRLFLNEGEPLAALLRSLLPSLTEKPLRTYAEGILRTFTSPEHATSGSPFEPLSPQELRVLSLLAAGNSNPQIAEALIVSVNTVKGHVKNIYRKLNVNNRVQAGEVARSLHLI</sequence>
<dbReference type="InterPro" id="IPR011990">
    <property type="entry name" value="TPR-like_helical_dom_sf"/>
</dbReference>
<reference evidence="5" key="1">
    <citation type="submission" date="2020-10" db="EMBL/GenBank/DDBJ databases">
        <title>Taxonomic study of unclassified bacteria belonging to the class Ktedonobacteria.</title>
        <authorList>
            <person name="Yabe S."/>
            <person name="Wang C.M."/>
            <person name="Zheng Y."/>
            <person name="Sakai Y."/>
            <person name="Cavaletti L."/>
            <person name="Monciardini P."/>
            <person name="Donadio S."/>
        </authorList>
    </citation>
    <scope>NUCLEOTIDE SEQUENCE</scope>
    <source>
        <strain evidence="5">ID150040</strain>
    </source>
</reference>
<dbReference type="Gene3D" id="1.10.10.10">
    <property type="entry name" value="Winged helix-like DNA-binding domain superfamily/Winged helix DNA-binding domain"/>
    <property type="match status" value="1"/>
</dbReference>